<keyword evidence="6 7" id="KW-0472">Membrane</keyword>
<dbReference type="GO" id="GO:0055085">
    <property type="term" value="P:transmembrane transport"/>
    <property type="evidence" value="ECO:0007669"/>
    <property type="project" value="InterPro"/>
</dbReference>
<dbReference type="PROSITE" id="PS50928">
    <property type="entry name" value="ABC_TM1"/>
    <property type="match status" value="1"/>
</dbReference>
<feature type="transmembrane region" description="Helical" evidence="7">
    <location>
        <begin position="78"/>
        <end position="97"/>
    </location>
</feature>
<evidence type="ECO:0000256" key="7">
    <source>
        <dbReference type="RuleBase" id="RU363032"/>
    </source>
</evidence>
<gene>
    <name evidence="9" type="ORF">DFP98_13553</name>
</gene>
<feature type="transmembrane region" description="Helical" evidence="7">
    <location>
        <begin position="142"/>
        <end position="160"/>
    </location>
</feature>
<evidence type="ECO:0000313" key="9">
    <source>
        <dbReference type="EMBL" id="RED57956.1"/>
    </source>
</evidence>
<dbReference type="PANTHER" id="PTHR43744">
    <property type="entry name" value="ABC TRANSPORTER PERMEASE PROTEIN MG189-RELATED-RELATED"/>
    <property type="match status" value="1"/>
</dbReference>
<evidence type="ECO:0000256" key="1">
    <source>
        <dbReference type="ARBA" id="ARBA00004651"/>
    </source>
</evidence>
<feature type="transmembrane region" description="Helical" evidence="7">
    <location>
        <begin position="189"/>
        <end position="207"/>
    </location>
</feature>
<comment type="similarity">
    <text evidence="7">Belongs to the binding-protein-dependent transport system permease family.</text>
</comment>
<feature type="transmembrane region" description="Helical" evidence="7">
    <location>
        <begin position="13"/>
        <end position="35"/>
    </location>
</feature>
<evidence type="ECO:0000256" key="6">
    <source>
        <dbReference type="ARBA" id="ARBA00023136"/>
    </source>
</evidence>
<dbReference type="EMBL" id="QRDZ01000035">
    <property type="protein sequence ID" value="RED57956.1"/>
    <property type="molecule type" value="Genomic_DNA"/>
</dbReference>
<dbReference type="RefSeq" id="WP_116064640.1">
    <property type="nucleotide sequence ID" value="NZ_QRDZ01000035.1"/>
</dbReference>
<dbReference type="AlphaFoldDB" id="A0A3D9I9W1"/>
<reference evidence="9 10" key="1">
    <citation type="submission" date="2018-07" db="EMBL/GenBank/DDBJ databases">
        <title>Genomic Encyclopedia of Type Strains, Phase III (KMG-III): the genomes of soil and plant-associated and newly described type strains.</title>
        <authorList>
            <person name="Whitman W."/>
        </authorList>
    </citation>
    <scope>NUCLEOTIDE SEQUENCE [LARGE SCALE GENOMIC DNA]</scope>
    <source>
        <strain evidence="9 10">CECT 7287</strain>
    </source>
</reference>
<dbReference type="GO" id="GO:0005886">
    <property type="term" value="C:plasma membrane"/>
    <property type="evidence" value="ECO:0007669"/>
    <property type="project" value="UniProtKB-SubCell"/>
</dbReference>
<evidence type="ECO:0000259" key="8">
    <source>
        <dbReference type="PROSITE" id="PS50928"/>
    </source>
</evidence>
<keyword evidence="5 7" id="KW-1133">Transmembrane helix</keyword>
<evidence type="ECO:0000256" key="3">
    <source>
        <dbReference type="ARBA" id="ARBA00022475"/>
    </source>
</evidence>
<dbReference type="Pfam" id="PF00528">
    <property type="entry name" value="BPD_transp_1"/>
    <property type="match status" value="1"/>
</dbReference>
<dbReference type="InterPro" id="IPR000515">
    <property type="entry name" value="MetI-like"/>
</dbReference>
<keyword evidence="3" id="KW-1003">Cell membrane</keyword>
<dbReference type="PANTHER" id="PTHR43744:SF12">
    <property type="entry name" value="ABC TRANSPORTER PERMEASE PROTEIN MG189-RELATED"/>
    <property type="match status" value="1"/>
</dbReference>
<name>A0A3D9I9W1_9BACL</name>
<dbReference type="InterPro" id="IPR035906">
    <property type="entry name" value="MetI-like_sf"/>
</dbReference>
<dbReference type="OrthoDB" id="42677at2"/>
<protein>
    <submittedName>
        <fullName evidence="9">Carbohydrate ABC transporter membrane protein 2 (CUT1 family)</fullName>
    </submittedName>
</protein>
<evidence type="ECO:0000256" key="2">
    <source>
        <dbReference type="ARBA" id="ARBA00022448"/>
    </source>
</evidence>
<organism evidence="9 10">
    <name type="scientific">Cohnella phaseoli</name>
    <dbReference type="NCBI Taxonomy" id="456490"/>
    <lineage>
        <taxon>Bacteria</taxon>
        <taxon>Bacillati</taxon>
        <taxon>Bacillota</taxon>
        <taxon>Bacilli</taxon>
        <taxon>Bacillales</taxon>
        <taxon>Paenibacillaceae</taxon>
        <taxon>Cohnella</taxon>
    </lineage>
</organism>
<proteinExistence type="inferred from homology"/>
<evidence type="ECO:0000313" key="10">
    <source>
        <dbReference type="Proteomes" id="UP000256977"/>
    </source>
</evidence>
<dbReference type="Gene3D" id="1.10.3720.10">
    <property type="entry name" value="MetI-like"/>
    <property type="match status" value="1"/>
</dbReference>
<dbReference type="CDD" id="cd06261">
    <property type="entry name" value="TM_PBP2"/>
    <property type="match status" value="1"/>
</dbReference>
<keyword evidence="4 7" id="KW-0812">Transmembrane</keyword>
<keyword evidence="2 7" id="KW-0813">Transport</keyword>
<feature type="domain" description="ABC transmembrane type-1" evidence="8">
    <location>
        <begin position="73"/>
        <end position="264"/>
    </location>
</feature>
<comment type="caution">
    <text evidence="9">The sequence shown here is derived from an EMBL/GenBank/DDBJ whole genome shotgun (WGS) entry which is preliminary data.</text>
</comment>
<feature type="transmembrane region" description="Helical" evidence="7">
    <location>
        <begin position="243"/>
        <end position="264"/>
    </location>
</feature>
<keyword evidence="10" id="KW-1185">Reference proteome</keyword>
<dbReference type="Proteomes" id="UP000256977">
    <property type="component" value="Unassembled WGS sequence"/>
</dbReference>
<dbReference type="SUPFAM" id="SSF161098">
    <property type="entry name" value="MetI-like"/>
    <property type="match status" value="1"/>
</dbReference>
<sequence>MKFSENSERLERWITRVVLLFFVAITIYPIVFVTINSLKSTDEFYANVWALPKAIHWSNYSEAWFDAKIGQYFTNSTIVVVIAVLIISVFGVMAGYALGRLNLPYAEAILLFFLAMKMVPHESLVMPLYLMMSRMGIIGEHISLILPYAGWGLPIAVYILKNYFQSIPNSLLEAARIDGASEWLSFRKIMVPLAMPAIATVIIFNFVSLWGELLWATVALSTATMKTLPLGIIVFQSEFATDWGPLSAAICMVMLPLVLVFLFMQKYFVQGITAGANKG</sequence>
<evidence type="ECO:0000256" key="5">
    <source>
        <dbReference type="ARBA" id="ARBA00022989"/>
    </source>
</evidence>
<accession>A0A3D9I9W1</accession>
<feature type="transmembrane region" description="Helical" evidence="7">
    <location>
        <begin position="214"/>
        <end position="237"/>
    </location>
</feature>
<evidence type="ECO:0000256" key="4">
    <source>
        <dbReference type="ARBA" id="ARBA00022692"/>
    </source>
</evidence>
<comment type="subcellular location">
    <subcellularLocation>
        <location evidence="1 7">Cell membrane</location>
        <topology evidence="1 7">Multi-pass membrane protein</topology>
    </subcellularLocation>
</comment>